<evidence type="ECO:0000313" key="2">
    <source>
        <dbReference type="Proteomes" id="UP000824596"/>
    </source>
</evidence>
<proteinExistence type="predicted"/>
<dbReference type="EMBL" id="JAIZPD010000013">
    <property type="protein sequence ID" value="KAH0959171.1"/>
    <property type="molecule type" value="Genomic_DNA"/>
</dbReference>
<accession>A0A9P8MS23</accession>
<keyword evidence="2" id="KW-1185">Reference proteome</keyword>
<dbReference type="InterPro" id="IPR029058">
    <property type="entry name" value="AB_hydrolase_fold"/>
</dbReference>
<dbReference type="InterPro" id="IPR013744">
    <property type="entry name" value="SidJ"/>
</dbReference>
<dbReference type="Gene3D" id="3.40.50.1820">
    <property type="entry name" value="alpha/beta hydrolase"/>
    <property type="match status" value="1"/>
</dbReference>
<reference evidence="1" key="1">
    <citation type="submission" date="2021-09" db="EMBL/GenBank/DDBJ databases">
        <title>A high-quality genome of the endoparasitic fungus Hirsutella rhossiliensis with a comparison of Hirsutella genomes reveals transposable elements contributing to genome size variation.</title>
        <authorList>
            <person name="Lin R."/>
            <person name="Jiao Y."/>
            <person name="Sun X."/>
            <person name="Ling J."/>
            <person name="Xie B."/>
            <person name="Cheng X."/>
        </authorList>
    </citation>
    <scope>NUCLEOTIDE SEQUENCE</scope>
    <source>
        <strain evidence="1">HR02</strain>
    </source>
</reference>
<dbReference type="PANTHER" id="PTHR31591:SF7">
    <property type="entry name" value="DUF1749-DOMAIN-CONTAINING PROTEIN"/>
    <property type="match status" value="1"/>
</dbReference>
<dbReference type="GeneID" id="68358761"/>
<name>A0A9P8MS23_9HYPO</name>
<dbReference type="GO" id="GO:0016787">
    <property type="term" value="F:hydrolase activity"/>
    <property type="evidence" value="ECO:0007669"/>
    <property type="project" value="UniProtKB-KW"/>
</dbReference>
<dbReference type="Pfam" id="PF08538">
    <property type="entry name" value="DUF1749"/>
    <property type="match status" value="1"/>
</dbReference>
<evidence type="ECO:0000313" key="1">
    <source>
        <dbReference type="EMBL" id="KAH0959171.1"/>
    </source>
</evidence>
<protein>
    <submittedName>
        <fullName evidence="1">Alpha/beta hydrolase family domain-containing protein</fullName>
    </submittedName>
</protein>
<comment type="caution">
    <text evidence="1">The sequence shown here is derived from an EMBL/GenBank/DDBJ whole genome shotgun (WGS) entry which is preliminary data.</text>
</comment>
<dbReference type="SUPFAM" id="SSF53474">
    <property type="entry name" value="alpha/beta-Hydrolases"/>
    <property type="match status" value="1"/>
</dbReference>
<dbReference type="AlphaFoldDB" id="A0A9P8MS23"/>
<keyword evidence="1" id="KW-0378">Hydrolase</keyword>
<dbReference type="RefSeq" id="XP_044716684.1">
    <property type="nucleotide sequence ID" value="XM_044868103.1"/>
</dbReference>
<dbReference type="Proteomes" id="UP000824596">
    <property type="component" value="Unassembled WGS sequence"/>
</dbReference>
<organism evidence="1 2">
    <name type="scientific">Hirsutella rhossiliensis</name>
    <dbReference type="NCBI Taxonomy" id="111463"/>
    <lineage>
        <taxon>Eukaryota</taxon>
        <taxon>Fungi</taxon>
        <taxon>Dikarya</taxon>
        <taxon>Ascomycota</taxon>
        <taxon>Pezizomycotina</taxon>
        <taxon>Sordariomycetes</taxon>
        <taxon>Hypocreomycetidae</taxon>
        <taxon>Hypocreales</taxon>
        <taxon>Ophiocordycipitaceae</taxon>
        <taxon>Hirsutella</taxon>
    </lineage>
</organism>
<dbReference type="OrthoDB" id="10034502at2759"/>
<gene>
    <name evidence="1" type="ORF">HRG_09632</name>
</gene>
<dbReference type="PANTHER" id="PTHR31591">
    <property type="entry name" value="UPF0613 PROTEIN PB24D3.06C"/>
    <property type="match status" value="1"/>
</dbReference>
<sequence length="294" mass="32480">MTAVEEQFKVLVHPYRSPTRGTCAYEMGNTSSRNAVIFIGGLSDGPHTTSYIRTVARQLETAMELSYSVFEIRMRSSFVGYGTASLKSDVDDISALVKYLRALGRDKIVLFGHSTGCQDCMEYTHYAKHNCSPVDGFVLQAPVSDRESLELTWPDHKASLDLAAEWIAQGKADDCLPNELVPDAFGVPMSAYRMHSLFAKGGDDDYFSSDLDDETVARVWGRFKKPVLVLHSEMDEFVPDNVDQAALNKKYRDANPVVSPLSGLIPGAGHTVTGEEAREWVAGRVAEFLRTLKA</sequence>